<dbReference type="Proteomes" id="UP001300692">
    <property type="component" value="Unassembled WGS sequence"/>
</dbReference>
<sequence>MKKLIIISLVIIATGIASLISYYSYRHYQRELANPNSIELINHSTYPKDDFKILWSSGYENQQIPVYAKGRDLKVYFKTYGKNRFEVFYLDSLLTTFHQFKTNDWHGHHYSFIIEKDLNVDWEVLGPDTTKTYKAQ</sequence>
<protein>
    <recommendedName>
        <fullName evidence="4">FixH protein</fullName>
    </recommendedName>
</protein>
<dbReference type="EMBL" id="JAOYOD010000001">
    <property type="protein sequence ID" value="MCV9387760.1"/>
    <property type="molecule type" value="Genomic_DNA"/>
</dbReference>
<dbReference type="RefSeq" id="WP_264138579.1">
    <property type="nucleotide sequence ID" value="NZ_JAOYOD010000001.1"/>
</dbReference>
<feature type="transmembrane region" description="Helical" evidence="1">
    <location>
        <begin position="6"/>
        <end position="25"/>
    </location>
</feature>
<evidence type="ECO:0000313" key="3">
    <source>
        <dbReference type="Proteomes" id="UP001300692"/>
    </source>
</evidence>
<evidence type="ECO:0000313" key="2">
    <source>
        <dbReference type="EMBL" id="MCV9387760.1"/>
    </source>
</evidence>
<keyword evidence="3" id="KW-1185">Reference proteome</keyword>
<comment type="caution">
    <text evidence="2">The sequence shown here is derived from an EMBL/GenBank/DDBJ whole genome shotgun (WGS) entry which is preliminary data.</text>
</comment>
<keyword evidence="1" id="KW-0812">Transmembrane</keyword>
<reference evidence="2 3" key="1">
    <citation type="submission" date="2022-10" db="EMBL/GenBank/DDBJ databases">
        <title>Comparative genomics and taxonomic characterization of three novel marine species of genus Reichenbachiella exhibiting antioxidant and polysaccharide degradation activities.</title>
        <authorList>
            <person name="Muhammad N."/>
            <person name="Lee Y.-J."/>
            <person name="Ko J."/>
            <person name="Kim S.-G."/>
        </authorList>
    </citation>
    <scope>NUCLEOTIDE SEQUENCE [LARGE SCALE GENOMIC DNA]</scope>
    <source>
        <strain evidence="2 3">ABR2-5</strain>
    </source>
</reference>
<keyword evidence="1" id="KW-0472">Membrane</keyword>
<evidence type="ECO:0008006" key="4">
    <source>
        <dbReference type="Google" id="ProtNLM"/>
    </source>
</evidence>
<organism evidence="2 3">
    <name type="scientific">Reichenbachiella ulvae</name>
    <dbReference type="NCBI Taxonomy" id="2980104"/>
    <lineage>
        <taxon>Bacteria</taxon>
        <taxon>Pseudomonadati</taxon>
        <taxon>Bacteroidota</taxon>
        <taxon>Cytophagia</taxon>
        <taxon>Cytophagales</taxon>
        <taxon>Reichenbachiellaceae</taxon>
        <taxon>Reichenbachiella</taxon>
    </lineage>
</organism>
<accession>A0ABT3CVN3</accession>
<evidence type="ECO:0000256" key="1">
    <source>
        <dbReference type="SAM" id="Phobius"/>
    </source>
</evidence>
<keyword evidence="1" id="KW-1133">Transmembrane helix</keyword>
<proteinExistence type="predicted"/>
<name>A0ABT3CVN3_9BACT</name>
<gene>
    <name evidence="2" type="ORF">N7U62_13845</name>
</gene>